<gene>
    <name evidence="2" type="ORF">JYZ213_LOCUS3467</name>
    <name evidence="3" type="ORF">OXD698_LOCUS33682</name>
</gene>
<dbReference type="AlphaFoldDB" id="A0A819T744"/>
<feature type="transmembrane region" description="Helical" evidence="1">
    <location>
        <begin position="38"/>
        <end position="56"/>
    </location>
</feature>
<name>A0A819T744_9BILA</name>
<feature type="transmembrane region" description="Helical" evidence="1">
    <location>
        <begin position="214"/>
        <end position="240"/>
    </location>
</feature>
<evidence type="ECO:0000313" key="2">
    <source>
        <dbReference type="EMBL" id="CAF0768281.1"/>
    </source>
</evidence>
<feature type="transmembrane region" description="Helical" evidence="1">
    <location>
        <begin position="246"/>
        <end position="269"/>
    </location>
</feature>
<dbReference type="Proteomes" id="UP000663845">
    <property type="component" value="Unassembled WGS sequence"/>
</dbReference>
<keyword evidence="1" id="KW-0472">Membrane</keyword>
<protein>
    <submittedName>
        <fullName evidence="3">Uncharacterized protein</fullName>
    </submittedName>
</protein>
<accession>A0A819T744</accession>
<sequence length="295" mass="34142">MTSDPSRSNKQEEEEERISSQQIQFSIWNTFKHHIPRFLLTILVDIILPLVIYFGLQKRIKPVYSLLVAGTPPLIMVIIKGILSRTFDALGFLVFIAFLLSAIVAIITHNPIILLLEKSVITGILSIIFGLTLIPLQCCHQRFHIRPLAYYFYQDLVPTKRADVGLPNNIFQDEQELIDEQHEMDCSIKTLSHKQEVAQVYEWIYEHCSSFRSACYIITSIWSVGFLLEFLGRLALILIRLTVNKIVIYGHLVLTSATIICIILTIICITKERKQTLRFIEQWKKNHLNFQQQCE</sequence>
<proteinExistence type="predicted"/>
<feature type="transmembrane region" description="Helical" evidence="1">
    <location>
        <begin position="90"/>
        <end position="113"/>
    </location>
</feature>
<feature type="transmembrane region" description="Helical" evidence="1">
    <location>
        <begin position="62"/>
        <end position="83"/>
    </location>
</feature>
<reference evidence="3" key="1">
    <citation type="submission" date="2021-02" db="EMBL/GenBank/DDBJ databases">
        <authorList>
            <person name="Nowell W R."/>
        </authorList>
    </citation>
    <scope>NUCLEOTIDE SEQUENCE</scope>
</reference>
<keyword evidence="1" id="KW-1133">Transmembrane helix</keyword>
<evidence type="ECO:0000313" key="3">
    <source>
        <dbReference type="EMBL" id="CAF4070318.1"/>
    </source>
</evidence>
<dbReference type="Proteomes" id="UP000663844">
    <property type="component" value="Unassembled WGS sequence"/>
</dbReference>
<keyword evidence="1" id="KW-0812">Transmembrane</keyword>
<evidence type="ECO:0000256" key="1">
    <source>
        <dbReference type="SAM" id="Phobius"/>
    </source>
</evidence>
<organism evidence="3 4">
    <name type="scientific">Adineta steineri</name>
    <dbReference type="NCBI Taxonomy" id="433720"/>
    <lineage>
        <taxon>Eukaryota</taxon>
        <taxon>Metazoa</taxon>
        <taxon>Spiralia</taxon>
        <taxon>Gnathifera</taxon>
        <taxon>Rotifera</taxon>
        <taxon>Eurotatoria</taxon>
        <taxon>Bdelloidea</taxon>
        <taxon>Adinetida</taxon>
        <taxon>Adinetidae</taxon>
        <taxon>Adineta</taxon>
    </lineage>
</organism>
<dbReference type="EMBL" id="CAJOAZ010004672">
    <property type="protein sequence ID" value="CAF4070318.1"/>
    <property type="molecule type" value="Genomic_DNA"/>
</dbReference>
<comment type="caution">
    <text evidence="3">The sequence shown here is derived from an EMBL/GenBank/DDBJ whole genome shotgun (WGS) entry which is preliminary data.</text>
</comment>
<evidence type="ECO:0000313" key="4">
    <source>
        <dbReference type="Proteomes" id="UP000663844"/>
    </source>
</evidence>
<dbReference type="EMBL" id="CAJNOG010000018">
    <property type="protein sequence ID" value="CAF0768281.1"/>
    <property type="molecule type" value="Genomic_DNA"/>
</dbReference>
<feature type="transmembrane region" description="Helical" evidence="1">
    <location>
        <begin position="119"/>
        <end position="136"/>
    </location>
</feature>